<evidence type="ECO:0000313" key="2">
    <source>
        <dbReference type="Proteomes" id="UP000290288"/>
    </source>
</evidence>
<comment type="caution">
    <text evidence="1">The sequence shown here is derived from an EMBL/GenBank/DDBJ whole genome shotgun (WGS) entry which is preliminary data.</text>
</comment>
<evidence type="ECO:0000313" key="1">
    <source>
        <dbReference type="EMBL" id="RXW14359.1"/>
    </source>
</evidence>
<protein>
    <submittedName>
        <fullName evidence="1">Uncharacterized protein</fullName>
    </submittedName>
</protein>
<name>A0A4Q2D5D9_9AGAR</name>
<keyword evidence="2" id="KW-1185">Reference proteome</keyword>
<sequence>MDDLLKGLLQHCLEHASCAEQVADAMKKRPGEIAQFEKVEPPKFN</sequence>
<dbReference type="EMBL" id="SDEE01000714">
    <property type="protein sequence ID" value="RXW14359.1"/>
    <property type="molecule type" value="Genomic_DNA"/>
</dbReference>
<dbReference type="Proteomes" id="UP000290288">
    <property type="component" value="Unassembled WGS sequence"/>
</dbReference>
<proteinExistence type="predicted"/>
<reference evidence="1 2" key="1">
    <citation type="submission" date="2019-01" db="EMBL/GenBank/DDBJ databases">
        <title>Draft genome sequence of Psathyrella aberdarensis IHI B618.</title>
        <authorList>
            <person name="Buettner E."/>
            <person name="Kellner H."/>
        </authorList>
    </citation>
    <scope>NUCLEOTIDE SEQUENCE [LARGE SCALE GENOMIC DNA]</scope>
    <source>
        <strain evidence="1 2">IHI B618</strain>
    </source>
</reference>
<organism evidence="1 2">
    <name type="scientific">Candolleomyces aberdarensis</name>
    <dbReference type="NCBI Taxonomy" id="2316362"/>
    <lineage>
        <taxon>Eukaryota</taxon>
        <taxon>Fungi</taxon>
        <taxon>Dikarya</taxon>
        <taxon>Basidiomycota</taxon>
        <taxon>Agaricomycotina</taxon>
        <taxon>Agaricomycetes</taxon>
        <taxon>Agaricomycetidae</taxon>
        <taxon>Agaricales</taxon>
        <taxon>Agaricineae</taxon>
        <taxon>Psathyrellaceae</taxon>
        <taxon>Candolleomyces</taxon>
    </lineage>
</organism>
<dbReference type="AlphaFoldDB" id="A0A4Q2D5D9"/>
<gene>
    <name evidence="1" type="ORF">EST38_g11499</name>
</gene>
<accession>A0A4Q2D5D9</accession>